<name>M3B996_PSEFD</name>
<dbReference type="AlphaFoldDB" id="M3B996"/>
<accession>M3B996</accession>
<feature type="compositionally biased region" description="Basic and acidic residues" evidence="1">
    <location>
        <begin position="82"/>
        <end position="92"/>
    </location>
</feature>
<evidence type="ECO:0000256" key="1">
    <source>
        <dbReference type="SAM" id="MobiDB-lite"/>
    </source>
</evidence>
<dbReference type="VEuPathDB" id="FungiDB:MYCFIDRAFT_181791"/>
<dbReference type="EMBL" id="KB446556">
    <property type="protein sequence ID" value="EME85833.1"/>
    <property type="molecule type" value="Genomic_DNA"/>
</dbReference>
<feature type="compositionally biased region" description="Acidic residues" evidence="1">
    <location>
        <begin position="93"/>
        <end position="104"/>
    </location>
</feature>
<organism evidence="2 3">
    <name type="scientific">Pseudocercospora fijiensis (strain CIRAD86)</name>
    <name type="common">Black leaf streak disease fungus</name>
    <name type="synonym">Mycosphaerella fijiensis</name>
    <dbReference type="NCBI Taxonomy" id="383855"/>
    <lineage>
        <taxon>Eukaryota</taxon>
        <taxon>Fungi</taxon>
        <taxon>Dikarya</taxon>
        <taxon>Ascomycota</taxon>
        <taxon>Pezizomycotina</taxon>
        <taxon>Dothideomycetes</taxon>
        <taxon>Dothideomycetidae</taxon>
        <taxon>Mycosphaerellales</taxon>
        <taxon>Mycosphaerellaceae</taxon>
        <taxon>Pseudocercospora</taxon>
    </lineage>
</organism>
<dbReference type="KEGG" id="pfj:MYCFIDRAFT_181791"/>
<sequence>MVTQKSQFRLLYPDGQDEDQGTPQLHEQSGNAAFEEGASEDSLFEVLSGRKPLPPKTAPSYTELVDMDVETEDTAEEGALDDTFREKRKPLAEELDPLDDSEIF</sequence>
<evidence type="ECO:0000313" key="3">
    <source>
        <dbReference type="Proteomes" id="UP000016932"/>
    </source>
</evidence>
<dbReference type="OrthoDB" id="308690at2759"/>
<reference evidence="2 3" key="1">
    <citation type="journal article" date="2012" name="PLoS Pathog.">
        <title>Diverse lifestyles and strategies of plant pathogenesis encoded in the genomes of eighteen Dothideomycetes fungi.</title>
        <authorList>
            <person name="Ohm R.A."/>
            <person name="Feau N."/>
            <person name="Henrissat B."/>
            <person name="Schoch C.L."/>
            <person name="Horwitz B.A."/>
            <person name="Barry K.W."/>
            <person name="Condon B.J."/>
            <person name="Copeland A.C."/>
            <person name="Dhillon B."/>
            <person name="Glaser F."/>
            <person name="Hesse C.N."/>
            <person name="Kosti I."/>
            <person name="LaButti K."/>
            <person name="Lindquist E.A."/>
            <person name="Lucas S."/>
            <person name="Salamov A.A."/>
            <person name="Bradshaw R.E."/>
            <person name="Ciuffetti L."/>
            <person name="Hamelin R.C."/>
            <person name="Kema G.H.J."/>
            <person name="Lawrence C."/>
            <person name="Scott J.A."/>
            <person name="Spatafora J.W."/>
            <person name="Turgeon B.G."/>
            <person name="de Wit P.J.G.M."/>
            <person name="Zhong S."/>
            <person name="Goodwin S.B."/>
            <person name="Grigoriev I.V."/>
        </authorList>
    </citation>
    <scope>NUCLEOTIDE SEQUENCE [LARGE SCALE GENOMIC DNA]</scope>
    <source>
        <strain evidence="2 3">CIRAD86</strain>
    </source>
</reference>
<evidence type="ECO:0000313" key="2">
    <source>
        <dbReference type="EMBL" id="EME85833.1"/>
    </source>
</evidence>
<dbReference type="Proteomes" id="UP000016932">
    <property type="component" value="Unassembled WGS sequence"/>
</dbReference>
<feature type="region of interest" description="Disordered" evidence="1">
    <location>
        <begin position="72"/>
        <end position="104"/>
    </location>
</feature>
<dbReference type="HOGENOM" id="CLU_2251232_0_0_1"/>
<dbReference type="eggNOG" id="KOG4497">
    <property type="taxonomic scope" value="Eukaryota"/>
</dbReference>
<proteinExistence type="predicted"/>
<dbReference type="GeneID" id="19334572"/>
<protein>
    <submittedName>
        <fullName evidence="2">Uncharacterized protein</fullName>
    </submittedName>
</protein>
<feature type="compositionally biased region" description="Polar residues" evidence="1">
    <location>
        <begin position="21"/>
        <end position="31"/>
    </location>
</feature>
<gene>
    <name evidence="2" type="ORF">MYCFIDRAFT_181791</name>
</gene>
<keyword evidence="3" id="KW-1185">Reference proteome</keyword>
<feature type="region of interest" description="Disordered" evidence="1">
    <location>
        <begin position="1"/>
        <end position="37"/>
    </location>
</feature>
<dbReference type="STRING" id="383855.M3B996"/>
<dbReference type="RefSeq" id="XP_007923316.1">
    <property type="nucleotide sequence ID" value="XM_007925125.1"/>
</dbReference>